<dbReference type="EMBL" id="VHSG01000023">
    <property type="protein sequence ID" value="TQV70788.1"/>
    <property type="molecule type" value="Genomic_DNA"/>
</dbReference>
<reference evidence="1 2" key="1">
    <citation type="submission" date="2019-06" db="EMBL/GenBank/DDBJ databases">
        <title>Whole genome sequence for Cellvibrionaceae sp. R142.</title>
        <authorList>
            <person name="Wang G."/>
        </authorList>
    </citation>
    <scope>NUCLEOTIDE SEQUENCE [LARGE SCALE GENOMIC DNA]</scope>
    <source>
        <strain evidence="1 2">R142</strain>
    </source>
</reference>
<sequence length="233" mass="23721">MAKIVIGGTLSEATGGKFANGAAYAAFSAIAQSAFTSNTRPDITAPQPRMVDTNGDGSFDTVALVNPNTEAASGRPYVFVEEVGGEQGGSVLTVDNTVAARRAFDALPRNTGTLFYASYYDLLQKDKARAFNRNAKIASGAVVVGGSAIAGVPALGGAVIGMTMHTVPRYFSGQDISAGGLLFSGTLGAVGGWATNSLVSASGGGLAAEIVWRTRILSGNVATNQIANDIFGF</sequence>
<comment type="caution">
    <text evidence="1">The sequence shown here is derived from an EMBL/GenBank/DDBJ whole genome shotgun (WGS) entry which is preliminary data.</text>
</comment>
<evidence type="ECO:0000313" key="1">
    <source>
        <dbReference type="EMBL" id="TQV70788.1"/>
    </source>
</evidence>
<evidence type="ECO:0000313" key="2">
    <source>
        <dbReference type="Proteomes" id="UP000319732"/>
    </source>
</evidence>
<dbReference type="AlphaFoldDB" id="A0A545T0N2"/>
<dbReference type="RefSeq" id="WP_142928889.1">
    <property type="nucleotide sequence ID" value="NZ_ML660101.1"/>
</dbReference>
<protein>
    <submittedName>
        <fullName evidence="1">Uncharacterized protein</fullName>
    </submittedName>
</protein>
<proteinExistence type="predicted"/>
<keyword evidence="2" id="KW-1185">Reference proteome</keyword>
<gene>
    <name evidence="1" type="ORF">FKG94_20910</name>
</gene>
<accession>A0A545T0N2</accession>
<dbReference type="Proteomes" id="UP000319732">
    <property type="component" value="Unassembled WGS sequence"/>
</dbReference>
<name>A0A545T0N2_9GAMM</name>
<organism evidence="1 2">
    <name type="scientific">Exilibacterium tricleocarpae</name>
    <dbReference type="NCBI Taxonomy" id="2591008"/>
    <lineage>
        <taxon>Bacteria</taxon>
        <taxon>Pseudomonadati</taxon>
        <taxon>Pseudomonadota</taxon>
        <taxon>Gammaproteobacteria</taxon>
        <taxon>Cellvibrionales</taxon>
        <taxon>Cellvibrionaceae</taxon>
        <taxon>Exilibacterium</taxon>
    </lineage>
</organism>